<dbReference type="PANTHER" id="PTHR11785">
    <property type="entry name" value="AMINO ACID TRANSPORTER"/>
    <property type="match status" value="1"/>
</dbReference>
<evidence type="ECO:0000313" key="10">
    <source>
        <dbReference type="EMBL" id="KAJ6222527.1"/>
    </source>
</evidence>
<sequence>MSEAKTASGSYSQVPQKNQDVEMTNKKDGDESGPSSSAGAVAAAPGDDVICLKPKMTLLNGITVIVGSIIGSGIFVSPKGVLENTGSVGLSLSVWIISGIFSTIGAYCYAELGCMITKTGADYAYIMESFGPFVAFLRLWIECMIVRPCSQAIVALTFSFYVLRPIFPDCDPPADAVRYLACICIVRNDIASNTIVRMGKKPKSNDVAASNANGDAICLKPKMTLINGINVIVGCMIGSGIFISPKGVIQGTGSVGLSLVVWMLSGIFSLIGSYCYAELGTTIPKSGADYAYIMECFGPFLAFLRLWIECMIVRPCNTAIIALAFSFYTLRPFYPDCDPPNEAIRLLAIVCICLLTFVNCWDVKWSTRVQDFFTYGKLLALATIIITGIYQLALGNTGHFTFDQDPMIEKVDITTIALSFYSGLFAYNGWNYLNFVIEELKDPHKNLPIAIFTSCILVTVVYTMTIIAFHSTLSVSEVLSAEAVAVTFAERLYGWMAWIVPVFVALSTFGGVNGILFTSSRLFYAGAEQKQMPEILAMIQVDHLTPTPAVIFMCILSLVYLASKDIYALINYVGFATWLAIGLGVACLPYLRWKRPDLARPIKVNLIWPTIYIAASIFITIVPMLADPKGTGMGVLIILTGVPVYFIFIGWKNKPKFLQNMIDGLTLLLQKIMVVVPSEKSEKL</sequence>
<evidence type="ECO:0000313" key="11">
    <source>
        <dbReference type="Proteomes" id="UP001142055"/>
    </source>
</evidence>
<keyword evidence="7 9" id="KW-0472">Membrane</keyword>
<name>A0A9Q0MDZ1_BLOTA</name>
<evidence type="ECO:0000256" key="4">
    <source>
        <dbReference type="ARBA" id="ARBA00022475"/>
    </source>
</evidence>
<keyword evidence="11" id="KW-1185">Reference proteome</keyword>
<evidence type="ECO:0000256" key="2">
    <source>
        <dbReference type="ARBA" id="ARBA00007040"/>
    </source>
</evidence>
<dbReference type="FunFam" id="1.20.1740.10:FF:000003">
    <property type="entry name" value="Y+L amino acid transporter 1 isoform X1"/>
    <property type="match status" value="1"/>
</dbReference>
<dbReference type="OMA" id="PCTATIV"/>
<evidence type="ECO:0000256" key="1">
    <source>
        <dbReference type="ARBA" id="ARBA00004651"/>
    </source>
</evidence>
<dbReference type="AlphaFoldDB" id="A0A9Q0MDZ1"/>
<dbReference type="Gene3D" id="1.20.1740.10">
    <property type="entry name" value="Amino acid/polyamine transporter I"/>
    <property type="match status" value="2"/>
</dbReference>
<dbReference type="GO" id="GO:0015179">
    <property type="term" value="F:L-amino acid transmembrane transporter activity"/>
    <property type="evidence" value="ECO:0007669"/>
    <property type="project" value="TreeGrafter"/>
</dbReference>
<evidence type="ECO:0000256" key="6">
    <source>
        <dbReference type="ARBA" id="ARBA00022989"/>
    </source>
</evidence>
<evidence type="ECO:0000256" key="8">
    <source>
        <dbReference type="SAM" id="MobiDB-lite"/>
    </source>
</evidence>
<feature type="transmembrane region" description="Helical" evidence="9">
    <location>
        <begin position="569"/>
        <end position="593"/>
    </location>
</feature>
<feature type="compositionally biased region" description="Low complexity" evidence="8">
    <location>
        <begin position="32"/>
        <end position="42"/>
    </location>
</feature>
<comment type="similarity">
    <text evidence="2">Belongs to the amino acid-polyamine-organocation (APC) superfamily. L-type amino acid transporter (LAT) (TC 2.A.3.8) family.</text>
</comment>
<dbReference type="Proteomes" id="UP001142055">
    <property type="component" value="Chromosome 1"/>
</dbReference>
<organism evidence="10 11">
    <name type="scientific">Blomia tropicalis</name>
    <name type="common">Mite</name>
    <dbReference type="NCBI Taxonomy" id="40697"/>
    <lineage>
        <taxon>Eukaryota</taxon>
        <taxon>Metazoa</taxon>
        <taxon>Ecdysozoa</taxon>
        <taxon>Arthropoda</taxon>
        <taxon>Chelicerata</taxon>
        <taxon>Arachnida</taxon>
        <taxon>Acari</taxon>
        <taxon>Acariformes</taxon>
        <taxon>Sarcoptiformes</taxon>
        <taxon>Astigmata</taxon>
        <taxon>Glycyphagoidea</taxon>
        <taxon>Echimyopodidae</taxon>
        <taxon>Blomia</taxon>
    </lineage>
</organism>
<feature type="transmembrane region" description="Helical" evidence="9">
    <location>
        <begin position="449"/>
        <end position="473"/>
    </location>
</feature>
<feature type="transmembrane region" description="Helical" evidence="9">
    <location>
        <begin position="88"/>
        <end position="110"/>
    </location>
</feature>
<feature type="transmembrane region" description="Helical" evidence="9">
    <location>
        <begin position="632"/>
        <end position="651"/>
    </location>
</feature>
<proteinExistence type="inferred from homology"/>
<feature type="transmembrane region" description="Helical" evidence="9">
    <location>
        <begin position="493"/>
        <end position="524"/>
    </location>
</feature>
<keyword evidence="5 9" id="KW-0812">Transmembrane</keyword>
<feature type="compositionally biased region" description="Polar residues" evidence="8">
    <location>
        <begin position="1"/>
        <end position="18"/>
    </location>
</feature>
<reference evidence="10" key="1">
    <citation type="submission" date="2022-12" db="EMBL/GenBank/DDBJ databases">
        <title>Genome assemblies of Blomia tropicalis.</title>
        <authorList>
            <person name="Cui Y."/>
        </authorList>
    </citation>
    <scope>NUCLEOTIDE SEQUENCE</scope>
    <source>
        <tissue evidence="10">Adult mites</tissue>
    </source>
</reference>
<evidence type="ECO:0000256" key="7">
    <source>
        <dbReference type="ARBA" id="ARBA00023136"/>
    </source>
</evidence>
<feature type="transmembrane region" description="Helical" evidence="9">
    <location>
        <begin position="413"/>
        <end position="437"/>
    </location>
</feature>
<evidence type="ECO:0000256" key="9">
    <source>
        <dbReference type="SAM" id="Phobius"/>
    </source>
</evidence>
<dbReference type="InterPro" id="IPR050598">
    <property type="entry name" value="AminoAcid_Transporter"/>
</dbReference>
<protein>
    <recommendedName>
        <fullName evidence="12">Y+L amino acid transporter 2</fullName>
    </recommendedName>
</protein>
<feature type="transmembrane region" description="Helical" evidence="9">
    <location>
        <begin position="225"/>
        <end position="243"/>
    </location>
</feature>
<keyword evidence="4" id="KW-1003">Cell membrane</keyword>
<feature type="transmembrane region" description="Helical" evidence="9">
    <location>
        <begin position="544"/>
        <end position="563"/>
    </location>
</feature>
<comment type="subcellular location">
    <subcellularLocation>
        <location evidence="1">Cell membrane</location>
        <topology evidence="1">Multi-pass membrane protein</topology>
    </subcellularLocation>
</comment>
<dbReference type="EMBL" id="JAPWDV010000001">
    <property type="protein sequence ID" value="KAJ6222527.1"/>
    <property type="molecule type" value="Genomic_DNA"/>
</dbReference>
<evidence type="ECO:0000256" key="3">
    <source>
        <dbReference type="ARBA" id="ARBA00022448"/>
    </source>
</evidence>
<feature type="transmembrane region" description="Helical" evidence="9">
    <location>
        <begin position="255"/>
        <end position="277"/>
    </location>
</feature>
<accession>A0A9Q0MDZ1</accession>
<dbReference type="GO" id="GO:0005886">
    <property type="term" value="C:plasma membrane"/>
    <property type="evidence" value="ECO:0007669"/>
    <property type="project" value="UniProtKB-SubCell"/>
</dbReference>
<feature type="region of interest" description="Disordered" evidence="8">
    <location>
        <begin position="1"/>
        <end position="42"/>
    </location>
</feature>
<keyword evidence="6 9" id="KW-1133">Transmembrane helix</keyword>
<dbReference type="FunFam" id="1.20.1740.10:FF:000056">
    <property type="entry name" value="Y+L amino acid transporter 2"/>
    <property type="match status" value="1"/>
</dbReference>
<dbReference type="PANTHER" id="PTHR11785:SF531">
    <property type="entry name" value="LARGE NEUTRAL AMINO ACIDS TRANSPORTER SMALL SUBUNIT 1"/>
    <property type="match status" value="1"/>
</dbReference>
<evidence type="ECO:0000256" key="5">
    <source>
        <dbReference type="ARBA" id="ARBA00022692"/>
    </source>
</evidence>
<gene>
    <name evidence="10" type="ORF">RDWZM_001072</name>
</gene>
<feature type="transmembrane region" description="Helical" evidence="9">
    <location>
        <begin position="343"/>
        <end position="361"/>
    </location>
</feature>
<feature type="compositionally biased region" description="Basic and acidic residues" evidence="8">
    <location>
        <begin position="19"/>
        <end position="30"/>
    </location>
</feature>
<dbReference type="Pfam" id="PF13520">
    <property type="entry name" value="AA_permease_2"/>
    <property type="match status" value="2"/>
</dbReference>
<dbReference type="InterPro" id="IPR002293">
    <property type="entry name" value="AA/rel_permease1"/>
</dbReference>
<keyword evidence="3" id="KW-0813">Transport</keyword>
<evidence type="ECO:0008006" key="12">
    <source>
        <dbReference type="Google" id="ProtNLM"/>
    </source>
</evidence>
<feature type="transmembrane region" description="Helical" evidence="9">
    <location>
        <begin position="605"/>
        <end position="626"/>
    </location>
</feature>
<feature type="transmembrane region" description="Helical" evidence="9">
    <location>
        <begin position="373"/>
        <end position="393"/>
    </location>
</feature>
<comment type="caution">
    <text evidence="10">The sequence shown here is derived from an EMBL/GenBank/DDBJ whole genome shotgun (WGS) entry which is preliminary data.</text>
</comment>
<feature type="transmembrane region" description="Helical" evidence="9">
    <location>
        <begin position="58"/>
        <end position="76"/>
    </location>
</feature>